<dbReference type="EMBL" id="ML145222">
    <property type="protein sequence ID" value="TBU53172.1"/>
    <property type="molecule type" value="Genomic_DNA"/>
</dbReference>
<organism evidence="1 2">
    <name type="scientific">Dichomitus squalens</name>
    <dbReference type="NCBI Taxonomy" id="114155"/>
    <lineage>
        <taxon>Eukaryota</taxon>
        <taxon>Fungi</taxon>
        <taxon>Dikarya</taxon>
        <taxon>Basidiomycota</taxon>
        <taxon>Agaricomycotina</taxon>
        <taxon>Agaricomycetes</taxon>
        <taxon>Polyporales</taxon>
        <taxon>Polyporaceae</taxon>
        <taxon>Dichomitus</taxon>
    </lineage>
</organism>
<name>A0A4Q9PHK4_9APHY</name>
<dbReference type="AlphaFoldDB" id="A0A4Q9PHK4"/>
<accession>A0A4Q9PHK4</accession>
<proteinExistence type="predicted"/>
<sequence>MVHLRSKPMMTSILCLRSTITAGRSQLKIRRMPRNFGKLRQLDVWWYAPHFLFSAFARRPLECSSTNHASIACSR</sequence>
<protein>
    <submittedName>
        <fullName evidence="1">Uncharacterized protein</fullName>
    </submittedName>
</protein>
<gene>
    <name evidence="1" type="ORF">BD310DRAFT_938622</name>
</gene>
<dbReference type="Proteomes" id="UP000292082">
    <property type="component" value="Unassembled WGS sequence"/>
</dbReference>
<keyword evidence="2" id="KW-1185">Reference proteome</keyword>
<reference evidence="1 2" key="1">
    <citation type="submission" date="2019-01" db="EMBL/GenBank/DDBJ databases">
        <title>Draft genome sequences of three monokaryotic isolates of the white-rot basidiomycete fungus Dichomitus squalens.</title>
        <authorList>
            <consortium name="DOE Joint Genome Institute"/>
            <person name="Lopez S.C."/>
            <person name="Andreopoulos B."/>
            <person name="Pangilinan J."/>
            <person name="Lipzen A."/>
            <person name="Riley R."/>
            <person name="Ahrendt S."/>
            <person name="Ng V."/>
            <person name="Barry K."/>
            <person name="Daum C."/>
            <person name="Grigoriev I.V."/>
            <person name="Hilden K.S."/>
            <person name="Makela M.R."/>
            <person name="de Vries R.P."/>
        </authorList>
    </citation>
    <scope>NUCLEOTIDE SEQUENCE [LARGE SCALE GENOMIC DNA]</scope>
    <source>
        <strain evidence="1 2">CBS 464.89</strain>
    </source>
</reference>
<evidence type="ECO:0000313" key="1">
    <source>
        <dbReference type="EMBL" id="TBU53172.1"/>
    </source>
</evidence>
<evidence type="ECO:0000313" key="2">
    <source>
        <dbReference type="Proteomes" id="UP000292082"/>
    </source>
</evidence>